<feature type="region of interest" description="Disordered" evidence="1">
    <location>
        <begin position="1"/>
        <end position="24"/>
    </location>
</feature>
<dbReference type="Proteomes" id="UP000238164">
    <property type="component" value="Chromosome 1"/>
</dbReference>
<feature type="transmembrane region" description="Helical" evidence="2">
    <location>
        <begin position="361"/>
        <end position="383"/>
    </location>
</feature>
<feature type="transmembrane region" description="Helical" evidence="2">
    <location>
        <begin position="113"/>
        <end position="138"/>
    </location>
</feature>
<evidence type="ECO:0000259" key="3">
    <source>
        <dbReference type="Pfam" id="PF01757"/>
    </source>
</evidence>
<sequence>MVTADAHPNLTTKEPMPTPSAATASVPAHRLPSLDALRGFALLLGVVLHSLMSLSTIPWVVTDVSRAPVADALVGWIHLFRVPLFFALAGYFARAALARKGPRGFAADRGKRILLPLLVFWPVAVLPVIVVAIAFAITHPQLPAAPPSDDPLAIGTPAHLWFLWSLSQFYLVLLAAHWLIPRIVPLALRERCSVGLGRAFTGPLGPLWAAVPFAVALWLQPSGIVGPATLRPELPASIAFGGAFWVGWCWGGVAHALNRLRRHWPARLAAAAVLTIGCLIVSAPAAPSSGDSPAVLIATLVAYPLAAWLWVYGLVGVAVTYVHRERPVVRYLADASYWVYLTHLGWVCTLQLALADLGWPWALKFVVILGGSLAATLLTYQVLVRATPIGRWLNGRTYPTRQRPERPAATATAR</sequence>
<feature type="transmembrane region" description="Helical" evidence="2">
    <location>
        <begin position="295"/>
        <end position="323"/>
    </location>
</feature>
<dbReference type="GO" id="GO:0016747">
    <property type="term" value="F:acyltransferase activity, transferring groups other than amino-acyl groups"/>
    <property type="evidence" value="ECO:0007669"/>
    <property type="project" value="InterPro"/>
</dbReference>
<dbReference type="PANTHER" id="PTHR36927:SF1">
    <property type="entry name" value="MDO-LIKE PROTEIN"/>
    <property type="match status" value="1"/>
</dbReference>
<feature type="domain" description="Acyltransferase 3" evidence="3">
    <location>
        <begin position="32"/>
        <end position="380"/>
    </location>
</feature>
<gene>
    <name evidence="4" type="ORF">MPLG2_2773</name>
</gene>
<evidence type="ECO:0000313" key="4">
    <source>
        <dbReference type="EMBL" id="SPD87803.1"/>
    </source>
</evidence>
<accession>A0A2N9JJQ8</accession>
<keyword evidence="2" id="KW-1133">Transmembrane helix</keyword>
<evidence type="ECO:0000256" key="2">
    <source>
        <dbReference type="SAM" id="Phobius"/>
    </source>
</evidence>
<dbReference type="EMBL" id="LT985188">
    <property type="protein sequence ID" value="SPD87803.1"/>
    <property type="molecule type" value="Genomic_DNA"/>
</dbReference>
<feature type="transmembrane region" description="Helical" evidence="2">
    <location>
        <begin position="264"/>
        <end position="283"/>
    </location>
</feature>
<proteinExistence type="predicted"/>
<keyword evidence="2" id="KW-0472">Membrane</keyword>
<dbReference type="Pfam" id="PF01757">
    <property type="entry name" value="Acyl_transf_3"/>
    <property type="match status" value="1"/>
</dbReference>
<feature type="transmembrane region" description="Helical" evidence="2">
    <location>
        <begin position="40"/>
        <end position="61"/>
    </location>
</feature>
<dbReference type="KEGG" id="mgg:MPLG2_2773"/>
<organism evidence="4 5">
    <name type="scientific">Micropruina glycogenica</name>
    <dbReference type="NCBI Taxonomy" id="75385"/>
    <lineage>
        <taxon>Bacteria</taxon>
        <taxon>Bacillati</taxon>
        <taxon>Actinomycetota</taxon>
        <taxon>Actinomycetes</taxon>
        <taxon>Propionibacteriales</taxon>
        <taxon>Nocardioidaceae</taxon>
        <taxon>Micropruina</taxon>
    </lineage>
</organism>
<feature type="transmembrane region" description="Helical" evidence="2">
    <location>
        <begin position="200"/>
        <end position="218"/>
    </location>
</feature>
<name>A0A2N9JJQ8_9ACTN</name>
<dbReference type="InterPro" id="IPR002656">
    <property type="entry name" value="Acyl_transf_3_dom"/>
</dbReference>
<feature type="transmembrane region" description="Helical" evidence="2">
    <location>
        <begin position="158"/>
        <end position="180"/>
    </location>
</feature>
<keyword evidence="4" id="KW-0012">Acyltransferase</keyword>
<keyword evidence="4" id="KW-0808">Transferase</keyword>
<reference evidence="4 5" key="1">
    <citation type="submission" date="2018-02" db="EMBL/GenBank/DDBJ databases">
        <authorList>
            <person name="Cohen D.B."/>
            <person name="Kent A.D."/>
        </authorList>
    </citation>
    <scope>NUCLEOTIDE SEQUENCE [LARGE SCALE GENOMIC DNA]</scope>
    <source>
        <strain evidence="4">1</strain>
    </source>
</reference>
<evidence type="ECO:0000313" key="5">
    <source>
        <dbReference type="Proteomes" id="UP000238164"/>
    </source>
</evidence>
<feature type="transmembrane region" description="Helical" evidence="2">
    <location>
        <begin position="238"/>
        <end position="257"/>
    </location>
</feature>
<dbReference type="AlphaFoldDB" id="A0A2N9JJQ8"/>
<feature type="transmembrane region" description="Helical" evidence="2">
    <location>
        <begin position="335"/>
        <end position="355"/>
    </location>
</feature>
<dbReference type="PANTHER" id="PTHR36927">
    <property type="entry name" value="BLR4337 PROTEIN"/>
    <property type="match status" value="1"/>
</dbReference>
<evidence type="ECO:0000256" key="1">
    <source>
        <dbReference type="SAM" id="MobiDB-lite"/>
    </source>
</evidence>
<feature type="transmembrane region" description="Helical" evidence="2">
    <location>
        <begin position="73"/>
        <end position="93"/>
    </location>
</feature>
<protein>
    <submittedName>
        <fullName evidence="4">Putative Acyltransferase</fullName>
    </submittedName>
</protein>
<keyword evidence="2" id="KW-0812">Transmembrane</keyword>
<keyword evidence="5" id="KW-1185">Reference proteome</keyword>
<dbReference type="InterPro" id="IPR050623">
    <property type="entry name" value="Glucan_succinyl_AcylTrfase"/>
</dbReference>